<organism evidence="1 2">
    <name type="scientific">Racocetra fulgida</name>
    <dbReference type="NCBI Taxonomy" id="60492"/>
    <lineage>
        <taxon>Eukaryota</taxon>
        <taxon>Fungi</taxon>
        <taxon>Fungi incertae sedis</taxon>
        <taxon>Mucoromycota</taxon>
        <taxon>Glomeromycotina</taxon>
        <taxon>Glomeromycetes</taxon>
        <taxon>Diversisporales</taxon>
        <taxon>Gigasporaceae</taxon>
        <taxon>Racocetra</taxon>
    </lineage>
</organism>
<accession>A0A9N9BQ92</accession>
<dbReference type="Proteomes" id="UP000789396">
    <property type="component" value="Unassembled WGS sequence"/>
</dbReference>
<evidence type="ECO:0000313" key="2">
    <source>
        <dbReference type="Proteomes" id="UP000789396"/>
    </source>
</evidence>
<name>A0A9N9BQ92_9GLOM</name>
<keyword evidence="2" id="KW-1185">Reference proteome</keyword>
<gene>
    <name evidence="1" type="ORF">RFULGI_LOCUS5499</name>
</gene>
<dbReference type="AlphaFoldDB" id="A0A9N9BQ92"/>
<sequence>MKIISNKLKAKKLVVNISDQGYLDIKKKTKMKDKPKIINGKHPKDLDPEIDCVDETAESTVNIKLMKYDGLSQKNDRSCRKDK</sequence>
<protein>
    <submittedName>
        <fullName evidence="1">14142_t:CDS:1</fullName>
    </submittedName>
</protein>
<comment type="caution">
    <text evidence="1">The sequence shown here is derived from an EMBL/GenBank/DDBJ whole genome shotgun (WGS) entry which is preliminary data.</text>
</comment>
<proteinExistence type="predicted"/>
<reference evidence="1" key="1">
    <citation type="submission" date="2021-06" db="EMBL/GenBank/DDBJ databases">
        <authorList>
            <person name="Kallberg Y."/>
            <person name="Tangrot J."/>
            <person name="Rosling A."/>
        </authorList>
    </citation>
    <scope>NUCLEOTIDE SEQUENCE</scope>
    <source>
        <strain evidence="1">IN212</strain>
    </source>
</reference>
<dbReference type="EMBL" id="CAJVPZ010006307">
    <property type="protein sequence ID" value="CAG8572070.1"/>
    <property type="molecule type" value="Genomic_DNA"/>
</dbReference>
<evidence type="ECO:0000313" key="1">
    <source>
        <dbReference type="EMBL" id="CAG8572070.1"/>
    </source>
</evidence>